<dbReference type="AlphaFoldDB" id="A0A2T7NVW6"/>
<name>A0A2T7NVW6_POMCA</name>
<dbReference type="Proteomes" id="UP000245119">
    <property type="component" value="Linkage Group LG9"/>
</dbReference>
<keyword evidence="3" id="KW-1185">Reference proteome</keyword>
<evidence type="ECO:0000256" key="1">
    <source>
        <dbReference type="SAM" id="MobiDB-lite"/>
    </source>
</evidence>
<evidence type="ECO:0000313" key="3">
    <source>
        <dbReference type="Proteomes" id="UP000245119"/>
    </source>
</evidence>
<feature type="compositionally biased region" description="Low complexity" evidence="1">
    <location>
        <begin position="254"/>
        <end position="263"/>
    </location>
</feature>
<comment type="caution">
    <text evidence="2">The sequence shown here is derived from an EMBL/GenBank/DDBJ whole genome shotgun (WGS) entry which is preliminary data.</text>
</comment>
<protein>
    <submittedName>
        <fullName evidence="2">Uncharacterized protein</fullName>
    </submittedName>
</protein>
<sequence length="279" mass="31573">MCRHPHHYVPTQMHVHTCTHRTADARAPRFVTNVRSMEESREEKGLNVSNDWSGGMTELLGALGGALGGVMMEDKATMEFLAVYLAPFFVLLAHLEQQCLGQYMTGRQRIYDNRCIHQTTHYICPVVEYTLYNFTVCVLSFLLTECTRGVKRAHPTQENAYQIFVRTDYSSKWVDYFCPAPEVFDSAQCSCILSFTRATTPTPPTSTPSSTQPPHKSQWFSDSKLLKQHPTQEPGEAHTVVVKRLPVDNHEVSRPPSTSSPKTSDNEVQPPAKRCETHR</sequence>
<organism evidence="2 3">
    <name type="scientific">Pomacea canaliculata</name>
    <name type="common">Golden apple snail</name>
    <dbReference type="NCBI Taxonomy" id="400727"/>
    <lineage>
        <taxon>Eukaryota</taxon>
        <taxon>Metazoa</taxon>
        <taxon>Spiralia</taxon>
        <taxon>Lophotrochozoa</taxon>
        <taxon>Mollusca</taxon>
        <taxon>Gastropoda</taxon>
        <taxon>Caenogastropoda</taxon>
        <taxon>Architaenioglossa</taxon>
        <taxon>Ampullarioidea</taxon>
        <taxon>Ampullariidae</taxon>
        <taxon>Pomacea</taxon>
    </lineage>
</organism>
<reference evidence="2 3" key="1">
    <citation type="submission" date="2018-04" db="EMBL/GenBank/DDBJ databases">
        <title>The genome of golden apple snail Pomacea canaliculata provides insight into stress tolerance and invasive adaptation.</title>
        <authorList>
            <person name="Liu C."/>
            <person name="Liu B."/>
            <person name="Ren Y."/>
            <person name="Zhang Y."/>
            <person name="Wang H."/>
            <person name="Li S."/>
            <person name="Jiang F."/>
            <person name="Yin L."/>
            <person name="Zhang G."/>
            <person name="Qian W."/>
            <person name="Fan W."/>
        </authorList>
    </citation>
    <scope>NUCLEOTIDE SEQUENCE [LARGE SCALE GENOMIC DNA]</scope>
    <source>
        <strain evidence="2">SZHN2017</strain>
        <tissue evidence="2">Muscle</tissue>
    </source>
</reference>
<feature type="region of interest" description="Disordered" evidence="1">
    <location>
        <begin position="201"/>
        <end position="279"/>
    </location>
</feature>
<evidence type="ECO:0000313" key="2">
    <source>
        <dbReference type="EMBL" id="PVD25309.1"/>
    </source>
</evidence>
<accession>A0A2T7NVW6</accession>
<proteinExistence type="predicted"/>
<dbReference type="EMBL" id="PZQS01000009">
    <property type="protein sequence ID" value="PVD25309.1"/>
    <property type="molecule type" value="Genomic_DNA"/>
</dbReference>
<gene>
    <name evidence="2" type="ORF">C0Q70_15809</name>
</gene>